<sequence length="580" mass="64443">MDSSVEQLLTPCTPNLDNLCLFIDAIKSLLDERDVTVISTLASRLRPFRIDLRGEAIEDTSSAKPILVLDSDQSTCETASEHSVQRYLSPELSILSQNQQAAGLTETPNAPIIFPTDSTQLTGVESLTIPDEELSKYMEISKWNNVSHAQDMDCTEENGFSGDGFNTVGVDPFLVGVHGLESTGSLQLGSTGMFFDNSSMSYDTAVSTSSSNASMVFPNVETIPHENNERWTGSDVNEYAGEYYVESPNTLPTCPPVSYTENTTPRDLTQLSESSSASLNGSWQATEEMESRSSRNTSPAQSVSQTTWPFGTANPDSNDGQAVVDCTEGTLSDPAMQKVISAGRTSIRSDYLSLLEMNLQRWATDGLWHKTVPPPYQRASRCEYEKLQKAYSCLCRLDMRMKDDAIRSRMAMVLLHLEYENTYVKWKRGAAGGIKPMTVGRGTISSMIDDILENTHPQWKTAGPREKSQLRADFHERKRFGKRWWILINAMGPSILMLCSSKFAAIIKNTTVTSRMLEAIGAVTRETVPHVIDILELLNPIAESLIRDRGYKRHDVTKLLKEARAFDKRFGNFIKGDKSN</sequence>
<keyword evidence="2" id="KW-0812">Transmembrane</keyword>
<feature type="region of interest" description="Disordered" evidence="1">
    <location>
        <begin position="250"/>
        <end position="320"/>
    </location>
</feature>
<proteinExistence type="predicted"/>
<dbReference type="RefSeq" id="XP_014540947.2">
    <property type="nucleotide sequence ID" value="XM_014685461.2"/>
</dbReference>
<feature type="transmembrane region" description="Helical" evidence="2">
    <location>
        <begin position="484"/>
        <end position="507"/>
    </location>
</feature>
<protein>
    <submittedName>
        <fullName evidence="3">Aurovertin biosynthesis cluster transcription factor aurF</fullName>
    </submittedName>
</protein>
<gene>
    <name evidence="3" type="primary">aurF_2</name>
    <name evidence="3" type="ORF">G6M90_00g054570</name>
</gene>
<dbReference type="GeneID" id="26246253"/>
<keyword evidence="2" id="KW-1133">Transmembrane helix</keyword>
<keyword evidence="2" id="KW-0472">Membrane</keyword>
<dbReference type="AlphaFoldDB" id="A0A7D5YUK8"/>
<dbReference type="EMBL" id="CP058934">
    <property type="protein sequence ID" value="QLI70082.1"/>
    <property type="molecule type" value="Genomic_DNA"/>
</dbReference>
<evidence type="ECO:0000313" key="3">
    <source>
        <dbReference type="EMBL" id="QLI70082.1"/>
    </source>
</evidence>
<organism evidence="3 4">
    <name type="scientific">Metarhizium brunneum</name>
    <dbReference type="NCBI Taxonomy" id="500148"/>
    <lineage>
        <taxon>Eukaryota</taxon>
        <taxon>Fungi</taxon>
        <taxon>Dikarya</taxon>
        <taxon>Ascomycota</taxon>
        <taxon>Pezizomycotina</taxon>
        <taxon>Sordariomycetes</taxon>
        <taxon>Hypocreomycetidae</taxon>
        <taxon>Hypocreales</taxon>
        <taxon>Clavicipitaceae</taxon>
        <taxon>Metarhizium</taxon>
    </lineage>
</organism>
<dbReference type="Proteomes" id="UP000510686">
    <property type="component" value="Chromosome 3"/>
</dbReference>
<reference evidence="3 4" key="1">
    <citation type="submission" date="2020-07" db="EMBL/GenBank/DDBJ databases">
        <title>Telomere length de novo assembly of all 7 chromosomes of the fungus, Metarhizium brunneum, using a novel assembly pipeline.</title>
        <authorList>
            <person name="Saud z."/>
            <person name="Kortsinoglou A."/>
            <person name="Kouvelis V.N."/>
            <person name="Butt T.M."/>
        </authorList>
    </citation>
    <scope>NUCLEOTIDE SEQUENCE [LARGE SCALE GENOMIC DNA]</scope>
    <source>
        <strain evidence="3 4">4556</strain>
    </source>
</reference>
<evidence type="ECO:0000313" key="4">
    <source>
        <dbReference type="Proteomes" id="UP000510686"/>
    </source>
</evidence>
<feature type="compositionally biased region" description="Polar residues" evidence="1">
    <location>
        <begin position="294"/>
        <end position="320"/>
    </location>
</feature>
<accession>A0A7D5YUK8</accession>
<evidence type="ECO:0000256" key="2">
    <source>
        <dbReference type="SAM" id="Phobius"/>
    </source>
</evidence>
<keyword evidence="4" id="KW-1185">Reference proteome</keyword>
<dbReference type="KEGG" id="mbrn:26246253"/>
<feature type="compositionally biased region" description="Low complexity" evidence="1">
    <location>
        <begin position="272"/>
        <end position="282"/>
    </location>
</feature>
<dbReference type="OrthoDB" id="4468425at2759"/>
<name>A0A7D5YUK8_9HYPO</name>
<evidence type="ECO:0000256" key="1">
    <source>
        <dbReference type="SAM" id="MobiDB-lite"/>
    </source>
</evidence>
<feature type="compositionally biased region" description="Polar residues" evidence="1">
    <location>
        <begin position="259"/>
        <end position="271"/>
    </location>
</feature>